<evidence type="ECO:0000313" key="3">
    <source>
        <dbReference type="Proteomes" id="UP000748108"/>
    </source>
</evidence>
<accession>A0A947CVY4</accession>
<evidence type="ECO:0000259" key="1">
    <source>
        <dbReference type="Pfam" id="PF06114"/>
    </source>
</evidence>
<dbReference type="EMBL" id="JAHHQF010000050">
    <property type="protein sequence ID" value="MBT9282092.1"/>
    <property type="molecule type" value="Genomic_DNA"/>
</dbReference>
<feature type="domain" description="IrrE N-terminal-like" evidence="1">
    <location>
        <begin position="50"/>
        <end position="143"/>
    </location>
</feature>
<dbReference type="Proteomes" id="UP000748108">
    <property type="component" value="Unassembled WGS sequence"/>
</dbReference>
<name>A0A947CVY4_HYDSH</name>
<organism evidence="2 3">
    <name type="scientific">Hydrogenibacillus schlegelii</name>
    <name type="common">Bacillus schlegelii</name>
    <dbReference type="NCBI Taxonomy" id="1484"/>
    <lineage>
        <taxon>Bacteria</taxon>
        <taxon>Bacillati</taxon>
        <taxon>Bacillota</taxon>
        <taxon>Bacilli</taxon>
        <taxon>Bacillales</taxon>
        <taxon>Bacillales Family X. Incertae Sedis</taxon>
        <taxon>Hydrogenibacillus</taxon>
    </lineage>
</organism>
<proteinExistence type="predicted"/>
<protein>
    <submittedName>
        <fullName evidence="2">ImmA/IrrE family metallo-endopeptidase</fullName>
    </submittedName>
</protein>
<comment type="caution">
    <text evidence="2">The sequence shown here is derived from an EMBL/GenBank/DDBJ whole genome shotgun (WGS) entry which is preliminary data.</text>
</comment>
<dbReference type="Pfam" id="PF06114">
    <property type="entry name" value="Peptidase_M78"/>
    <property type="match status" value="1"/>
</dbReference>
<sequence>MYCPTPLEAFILDVYAALGITGPEELEIGPVAGHFGLRLMLADVGSRRVGSWIVLDRRLPADRRREDFFHELVHAVLDSGNQLQDPRLRVAFQEGRADRAAMEWAAPGPWLLERLDPDRPYADQVPALAGAFRLSRAFMARRLYHLWRRVEAIRLGALK</sequence>
<gene>
    <name evidence="2" type="ORF">KM312_05475</name>
</gene>
<evidence type="ECO:0000313" key="2">
    <source>
        <dbReference type="EMBL" id="MBT9282092.1"/>
    </source>
</evidence>
<reference evidence="2" key="1">
    <citation type="journal article" date="2021" name="Microbiology">
        <title>Metagenomic Analysis of the Microbial Community in the Underground Coal Fire Area (Kemerovo Region, Russia) Revealed Predominance of Thermophilic Members of the Phyla Deinococcus-thermus, Aquificae, and Firmicutes.</title>
        <authorList>
            <person name="Kadnikov V."/>
            <person name="Mardanov A.V."/>
            <person name="Beletsky A.V."/>
            <person name="Karnachuk O.V."/>
            <person name="Ravin N.V."/>
        </authorList>
    </citation>
    <scope>NUCLEOTIDE SEQUENCE</scope>
    <source>
        <strain evidence="2">RBS10-49</strain>
    </source>
</reference>
<dbReference type="InterPro" id="IPR010359">
    <property type="entry name" value="IrrE_HExxH"/>
</dbReference>
<dbReference type="AlphaFoldDB" id="A0A947CVY4"/>